<dbReference type="PANTHER" id="PTHR43685:SF2">
    <property type="entry name" value="GLYCOSYLTRANSFERASE 2-LIKE DOMAIN-CONTAINING PROTEIN"/>
    <property type="match status" value="1"/>
</dbReference>
<comment type="caution">
    <text evidence="2">The sequence shown here is derived from an EMBL/GenBank/DDBJ whole genome shotgun (WGS) entry which is preliminary data.</text>
</comment>
<organism evidence="2 3">
    <name type="scientific">Pseudorhodoferax aquiterrae</name>
    <dbReference type="NCBI Taxonomy" id="747304"/>
    <lineage>
        <taxon>Bacteria</taxon>
        <taxon>Pseudomonadati</taxon>
        <taxon>Pseudomonadota</taxon>
        <taxon>Betaproteobacteria</taxon>
        <taxon>Burkholderiales</taxon>
        <taxon>Comamonadaceae</taxon>
    </lineage>
</organism>
<dbReference type="InterPro" id="IPR001173">
    <property type="entry name" value="Glyco_trans_2-like"/>
</dbReference>
<dbReference type="InterPro" id="IPR050834">
    <property type="entry name" value="Glycosyltransf_2"/>
</dbReference>
<reference evidence="3" key="1">
    <citation type="journal article" date="2019" name="Int. J. Syst. Evol. Microbiol.">
        <title>The Global Catalogue of Microorganisms (GCM) 10K type strain sequencing project: providing services to taxonomists for standard genome sequencing and annotation.</title>
        <authorList>
            <consortium name="The Broad Institute Genomics Platform"/>
            <consortium name="The Broad Institute Genome Sequencing Center for Infectious Disease"/>
            <person name="Wu L."/>
            <person name="Ma J."/>
        </authorList>
    </citation>
    <scope>NUCLEOTIDE SEQUENCE [LARGE SCALE GENOMIC DNA]</scope>
    <source>
        <strain evidence="3">KCTC 23314</strain>
    </source>
</reference>
<protein>
    <recommendedName>
        <fullName evidence="1">Glycosyltransferase 2-like domain-containing protein</fullName>
    </recommendedName>
</protein>
<dbReference type="RefSeq" id="WP_189690566.1">
    <property type="nucleotide sequence ID" value="NZ_BMYK01000036.1"/>
</dbReference>
<gene>
    <name evidence="2" type="ORF">GCM10007320_60050</name>
</gene>
<keyword evidence="3" id="KW-1185">Reference proteome</keyword>
<dbReference type="PANTHER" id="PTHR43685">
    <property type="entry name" value="GLYCOSYLTRANSFERASE"/>
    <property type="match status" value="1"/>
</dbReference>
<dbReference type="EMBL" id="BMYK01000036">
    <property type="protein sequence ID" value="GHD01606.1"/>
    <property type="molecule type" value="Genomic_DNA"/>
</dbReference>
<evidence type="ECO:0000259" key="1">
    <source>
        <dbReference type="Pfam" id="PF00535"/>
    </source>
</evidence>
<proteinExistence type="predicted"/>
<evidence type="ECO:0000313" key="3">
    <source>
        <dbReference type="Proteomes" id="UP000626210"/>
    </source>
</evidence>
<name>A0ABQ3GE16_9BURK</name>
<dbReference type="Proteomes" id="UP000626210">
    <property type="component" value="Unassembled WGS sequence"/>
</dbReference>
<dbReference type="SUPFAM" id="SSF53448">
    <property type="entry name" value="Nucleotide-diphospho-sugar transferases"/>
    <property type="match status" value="1"/>
</dbReference>
<dbReference type="InterPro" id="IPR029044">
    <property type="entry name" value="Nucleotide-diphossugar_trans"/>
</dbReference>
<sequence length="288" mass="31811">MSESCISVVIPAYQDGPAALLTAEAVRAQLGAQDELLLVDNGSDAVHRGPVEDFARQHVHQNVRVLVCLERGSYAARNAGAAQARGDILAFTDAGCVPASGWVDAIRAHFHGQPQAHARITGPIVMTYEHSPPSIVELLDARMHLNQDVYAGQGWAATANMAMRRDAFEAMNGFDRRLQSGGDYEFGIRALANGYGIAWSPAMVVEHPARSTLRALFQKRRRIRAGLRQIAMLPEFPALVRQAQFACHSLPSPTLKRVYPPMGVVRWQLARIAARLLQMYERRVQQRK</sequence>
<accession>A0ABQ3GE16</accession>
<evidence type="ECO:0000313" key="2">
    <source>
        <dbReference type="EMBL" id="GHD01606.1"/>
    </source>
</evidence>
<dbReference type="Gene3D" id="3.90.550.10">
    <property type="entry name" value="Spore Coat Polysaccharide Biosynthesis Protein SpsA, Chain A"/>
    <property type="match status" value="1"/>
</dbReference>
<feature type="domain" description="Glycosyltransferase 2-like" evidence="1">
    <location>
        <begin position="7"/>
        <end position="169"/>
    </location>
</feature>
<dbReference type="Pfam" id="PF00535">
    <property type="entry name" value="Glycos_transf_2"/>
    <property type="match status" value="1"/>
</dbReference>